<dbReference type="PANTHER" id="PTHR42681">
    <property type="entry name" value="MALONYL-COA-ACYL CARRIER PROTEIN TRANSACYLASE, MITOCHONDRIAL"/>
    <property type="match status" value="1"/>
</dbReference>
<evidence type="ECO:0000259" key="6">
    <source>
        <dbReference type="SMART" id="SM00827"/>
    </source>
</evidence>
<accession>A0A381P1I6</accession>
<dbReference type="NCBIfam" id="TIGR00128">
    <property type="entry name" value="fabD"/>
    <property type="match status" value="1"/>
</dbReference>
<comment type="catalytic activity">
    <reaction evidence="5">
        <text>holo-[ACP] + malonyl-CoA = malonyl-[ACP] + CoA</text>
        <dbReference type="Rhea" id="RHEA:41792"/>
        <dbReference type="Rhea" id="RHEA-COMP:9623"/>
        <dbReference type="Rhea" id="RHEA-COMP:9685"/>
        <dbReference type="ChEBI" id="CHEBI:57287"/>
        <dbReference type="ChEBI" id="CHEBI:57384"/>
        <dbReference type="ChEBI" id="CHEBI:64479"/>
        <dbReference type="ChEBI" id="CHEBI:78449"/>
        <dbReference type="EC" id="2.3.1.39"/>
    </reaction>
</comment>
<reference evidence="7" key="1">
    <citation type="submission" date="2018-05" db="EMBL/GenBank/DDBJ databases">
        <authorList>
            <person name="Lanie J.A."/>
            <person name="Ng W.-L."/>
            <person name="Kazmierczak K.M."/>
            <person name="Andrzejewski T.M."/>
            <person name="Davidsen T.M."/>
            <person name="Wayne K.J."/>
            <person name="Tettelin H."/>
            <person name="Glass J.I."/>
            <person name="Rusch D."/>
            <person name="Podicherti R."/>
            <person name="Tsui H.-C.T."/>
            <person name="Winkler M.E."/>
        </authorList>
    </citation>
    <scope>NUCLEOTIDE SEQUENCE</scope>
</reference>
<keyword evidence="4" id="KW-0012">Acyltransferase</keyword>
<dbReference type="AlphaFoldDB" id="A0A381P1I6"/>
<dbReference type="PANTHER" id="PTHR42681:SF1">
    <property type="entry name" value="MALONYL-COA-ACYL CARRIER PROTEIN TRANSACYLASE, MITOCHONDRIAL"/>
    <property type="match status" value="1"/>
</dbReference>
<dbReference type="InterPro" id="IPR001227">
    <property type="entry name" value="Ac_transferase_dom_sf"/>
</dbReference>
<sequence length="308" mass="34249">MIAIIFPGQGSQKLGMQSELARNFKEIKLTYQEASRELGYDLWKLAQGEVKEKIDKTEITQPLMLTAGVAAWRVWCNHTNRIPEYMAGHSLGEYTALVCSESLQFKEALRLVQKRAQLMQAAIPEDEGSMAAILGLDDDILVRLCSDESNDELVAPVNFNSPGQIVIAGNKNAVQRVIDRSKSVGAKRALLLDVSVPSHCLLMKPTSELLLRELEDISINKPTISVVNNANVEQYQTPDQIKEGLEKQLYSPVRWSEIINYFISKGVTEIIECGPGRVLTGLSKRINKNILATSMDSSDIINQYSKAK</sequence>
<dbReference type="InterPro" id="IPR014043">
    <property type="entry name" value="Acyl_transferase_dom"/>
</dbReference>
<dbReference type="InterPro" id="IPR024925">
    <property type="entry name" value="Malonyl_CoA-ACP_transAc"/>
</dbReference>
<dbReference type="GO" id="GO:0005829">
    <property type="term" value="C:cytosol"/>
    <property type="evidence" value="ECO:0007669"/>
    <property type="project" value="TreeGrafter"/>
</dbReference>
<feature type="domain" description="Malonyl-CoA:ACP transacylase (MAT)" evidence="6">
    <location>
        <begin position="5"/>
        <end position="298"/>
    </location>
</feature>
<dbReference type="InterPro" id="IPR016035">
    <property type="entry name" value="Acyl_Trfase/lysoPLipase"/>
</dbReference>
<proteinExistence type="inferred from homology"/>
<evidence type="ECO:0000256" key="5">
    <source>
        <dbReference type="ARBA" id="ARBA00048462"/>
    </source>
</evidence>
<dbReference type="SUPFAM" id="SSF55048">
    <property type="entry name" value="Probable ACP-binding domain of malonyl-CoA ACP transacylase"/>
    <property type="match status" value="1"/>
</dbReference>
<evidence type="ECO:0000313" key="7">
    <source>
        <dbReference type="EMBL" id="SUZ60048.1"/>
    </source>
</evidence>
<dbReference type="SMART" id="SM00827">
    <property type="entry name" value="PKS_AT"/>
    <property type="match status" value="1"/>
</dbReference>
<dbReference type="GO" id="GO:0004314">
    <property type="term" value="F:[acyl-carrier-protein] S-malonyltransferase activity"/>
    <property type="evidence" value="ECO:0007669"/>
    <property type="project" value="UniProtKB-EC"/>
</dbReference>
<evidence type="ECO:0000256" key="4">
    <source>
        <dbReference type="ARBA" id="ARBA00023315"/>
    </source>
</evidence>
<name>A0A381P1I6_9ZZZZ</name>
<dbReference type="Pfam" id="PF00698">
    <property type="entry name" value="Acyl_transf_1"/>
    <property type="match status" value="1"/>
</dbReference>
<dbReference type="GO" id="GO:0006633">
    <property type="term" value="P:fatty acid biosynthetic process"/>
    <property type="evidence" value="ECO:0007669"/>
    <property type="project" value="TreeGrafter"/>
</dbReference>
<evidence type="ECO:0000256" key="2">
    <source>
        <dbReference type="ARBA" id="ARBA00013258"/>
    </source>
</evidence>
<dbReference type="Gene3D" id="3.40.366.10">
    <property type="entry name" value="Malonyl-Coenzyme A Acyl Carrier Protein, domain 2"/>
    <property type="match status" value="1"/>
</dbReference>
<evidence type="ECO:0000256" key="1">
    <source>
        <dbReference type="ARBA" id="ARBA00008217"/>
    </source>
</evidence>
<comment type="similarity">
    <text evidence="1">Belongs to the FabD family.</text>
</comment>
<evidence type="ECO:0000256" key="3">
    <source>
        <dbReference type="ARBA" id="ARBA00022679"/>
    </source>
</evidence>
<gene>
    <name evidence="7" type="ORF">METZ01_LOCUS12902</name>
</gene>
<dbReference type="SUPFAM" id="SSF52151">
    <property type="entry name" value="FabD/lysophospholipase-like"/>
    <property type="match status" value="1"/>
</dbReference>
<dbReference type="InterPro" id="IPR050858">
    <property type="entry name" value="Mal-CoA-ACP_Trans/PKS_FabD"/>
</dbReference>
<keyword evidence="3" id="KW-0808">Transferase</keyword>
<protein>
    <recommendedName>
        <fullName evidence="2">[acyl-carrier-protein] S-malonyltransferase</fullName>
        <ecNumber evidence="2">2.3.1.39</ecNumber>
    </recommendedName>
</protein>
<organism evidence="7">
    <name type="scientific">marine metagenome</name>
    <dbReference type="NCBI Taxonomy" id="408172"/>
    <lineage>
        <taxon>unclassified sequences</taxon>
        <taxon>metagenomes</taxon>
        <taxon>ecological metagenomes</taxon>
    </lineage>
</organism>
<dbReference type="FunFam" id="3.30.70.250:FF:000001">
    <property type="entry name" value="Malonyl CoA-acyl carrier protein transacylase"/>
    <property type="match status" value="1"/>
</dbReference>
<dbReference type="EC" id="2.3.1.39" evidence="2"/>
<dbReference type="InterPro" id="IPR016036">
    <property type="entry name" value="Malonyl_transacylase_ACP-bd"/>
</dbReference>
<dbReference type="Gene3D" id="3.30.70.250">
    <property type="entry name" value="Malonyl-CoA ACP transacylase, ACP-binding"/>
    <property type="match status" value="1"/>
</dbReference>
<dbReference type="PIRSF" id="PIRSF000446">
    <property type="entry name" value="Mct"/>
    <property type="match status" value="1"/>
</dbReference>
<dbReference type="InterPro" id="IPR004410">
    <property type="entry name" value="Malonyl_CoA-ACP_transAc_FabD"/>
</dbReference>
<dbReference type="EMBL" id="UINC01000715">
    <property type="protein sequence ID" value="SUZ60048.1"/>
    <property type="molecule type" value="Genomic_DNA"/>
</dbReference>